<proteinExistence type="predicted"/>
<dbReference type="EMBL" id="CM046400">
    <property type="protein sequence ID" value="KAI8523629.1"/>
    <property type="molecule type" value="Genomic_DNA"/>
</dbReference>
<evidence type="ECO:0000313" key="1">
    <source>
        <dbReference type="EMBL" id="KAI8523629.1"/>
    </source>
</evidence>
<sequence>METSQEHGQEIVKVEIPEVSPSTGLIVPVMLIGTAESGLSQIHQSFISDTNPPDLLPEVVVDQVPMTSSSSSSPNSVLQTKFSIDQGSPLSLEYLDQEIQVEAQQSETEMGENALINGLRPENLTAAIPQNSLYLRADSRAHLSDNNYSGGLQLHICGNKQEPSNSPRKSAKEDCFNSVSHSESDEKEEKPNSTSIEDDEAQPQLFNQDALIDPTELSDVTSVECPGGGLKQMPENGVVIGTSKPIRQNENSGTAERTEEFGEAMKSKNDRDSSKNDRDSSKLTVNNDNLEATEVVEGKDTNANVVGLSKPVEDADDSSISEERDEPTKVDPGKRSFEEANIISNENELVADIMVAEEDLRSSVGETEGESLRAMRSEDVAQQPKNVEVADSSTTESDEGKSDKQTEPEPMVGFSPPAAKKDNINDTKDMEEIRNLADHEDVQGCSKSDLSNGGLNQSECSKGETKEVIRHDI</sequence>
<dbReference type="Proteomes" id="UP001062846">
    <property type="component" value="Chromosome 13"/>
</dbReference>
<evidence type="ECO:0000313" key="2">
    <source>
        <dbReference type="Proteomes" id="UP001062846"/>
    </source>
</evidence>
<gene>
    <name evidence="1" type="ORF">RHMOL_Rhmol13G0089000</name>
</gene>
<name>A0ACC0L5M0_RHOML</name>
<comment type="caution">
    <text evidence="1">The sequence shown here is derived from an EMBL/GenBank/DDBJ whole genome shotgun (WGS) entry which is preliminary data.</text>
</comment>
<keyword evidence="2" id="KW-1185">Reference proteome</keyword>
<protein>
    <submittedName>
        <fullName evidence="1">Uncharacterized protein</fullName>
    </submittedName>
</protein>
<reference evidence="1" key="1">
    <citation type="submission" date="2022-02" db="EMBL/GenBank/DDBJ databases">
        <title>Plant Genome Project.</title>
        <authorList>
            <person name="Zhang R.-G."/>
        </authorList>
    </citation>
    <scope>NUCLEOTIDE SEQUENCE</scope>
    <source>
        <strain evidence="1">AT1</strain>
    </source>
</reference>
<organism evidence="1 2">
    <name type="scientific">Rhododendron molle</name>
    <name type="common">Chinese azalea</name>
    <name type="synonym">Azalea mollis</name>
    <dbReference type="NCBI Taxonomy" id="49168"/>
    <lineage>
        <taxon>Eukaryota</taxon>
        <taxon>Viridiplantae</taxon>
        <taxon>Streptophyta</taxon>
        <taxon>Embryophyta</taxon>
        <taxon>Tracheophyta</taxon>
        <taxon>Spermatophyta</taxon>
        <taxon>Magnoliopsida</taxon>
        <taxon>eudicotyledons</taxon>
        <taxon>Gunneridae</taxon>
        <taxon>Pentapetalae</taxon>
        <taxon>asterids</taxon>
        <taxon>Ericales</taxon>
        <taxon>Ericaceae</taxon>
        <taxon>Ericoideae</taxon>
        <taxon>Rhodoreae</taxon>
        <taxon>Rhododendron</taxon>
    </lineage>
</organism>
<accession>A0ACC0L5M0</accession>